<dbReference type="Pfam" id="PF13358">
    <property type="entry name" value="DDE_3"/>
    <property type="match status" value="1"/>
</dbReference>
<proteinExistence type="predicted"/>
<dbReference type="AlphaFoldDB" id="A0A5J4WIX3"/>
<dbReference type="InterPro" id="IPR036397">
    <property type="entry name" value="RNaseH_sf"/>
</dbReference>
<gene>
    <name evidence="2" type="ORF">EZS28_009681</name>
</gene>
<reference evidence="2 3" key="1">
    <citation type="submission" date="2019-03" db="EMBL/GenBank/DDBJ databases">
        <title>Single cell metagenomics reveals metabolic interactions within the superorganism composed of flagellate Streblomastix strix and complex community of Bacteroidetes bacteria on its surface.</title>
        <authorList>
            <person name="Treitli S.C."/>
            <person name="Kolisko M."/>
            <person name="Husnik F."/>
            <person name="Keeling P."/>
            <person name="Hampl V."/>
        </authorList>
    </citation>
    <scope>NUCLEOTIDE SEQUENCE [LARGE SCALE GENOMIC DNA]</scope>
    <source>
        <strain evidence="2">ST1C</strain>
    </source>
</reference>
<dbReference type="EMBL" id="SNRW01001848">
    <property type="protein sequence ID" value="KAA6394788.1"/>
    <property type="molecule type" value="Genomic_DNA"/>
</dbReference>
<dbReference type="OrthoDB" id="10006939at2759"/>
<name>A0A5J4WIX3_9EUKA</name>
<dbReference type="InterPro" id="IPR038717">
    <property type="entry name" value="Tc1-like_DDE_dom"/>
</dbReference>
<evidence type="ECO:0000313" key="3">
    <source>
        <dbReference type="Proteomes" id="UP000324800"/>
    </source>
</evidence>
<dbReference type="GO" id="GO:0003676">
    <property type="term" value="F:nucleic acid binding"/>
    <property type="evidence" value="ECO:0007669"/>
    <property type="project" value="InterPro"/>
</dbReference>
<evidence type="ECO:0000313" key="2">
    <source>
        <dbReference type="EMBL" id="KAA6394788.1"/>
    </source>
</evidence>
<organism evidence="2 3">
    <name type="scientific">Streblomastix strix</name>
    <dbReference type="NCBI Taxonomy" id="222440"/>
    <lineage>
        <taxon>Eukaryota</taxon>
        <taxon>Metamonada</taxon>
        <taxon>Preaxostyla</taxon>
        <taxon>Oxymonadida</taxon>
        <taxon>Streblomastigidae</taxon>
        <taxon>Streblomastix</taxon>
    </lineage>
</organism>
<dbReference type="Gene3D" id="3.30.420.10">
    <property type="entry name" value="Ribonuclease H-like superfamily/Ribonuclease H"/>
    <property type="match status" value="1"/>
</dbReference>
<feature type="domain" description="Tc1-like transposase DDE" evidence="1">
    <location>
        <begin position="9"/>
        <end position="102"/>
    </location>
</feature>
<dbReference type="Proteomes" id="UP000324800">
    <property type="component" value="Unassembled WGS sequence"/>
</dbReference>
<comment type="caution">
    <text evidence="2">The sequence shown here is derived from an EMBL/GenBank/DDBJ whole genome shotgun (WGS) entry which is preliminary data.</text>
</comment>
<evidence type="ECO:0000259" key="1">
    <source>
        <dbReference type="Pfam" id="PF13358"/>
    </source>
</evidence>
<protein>
    <submittedName>
        <fullName evidence="2">Putative Transposable element Tcb1 transposase</fullName>
    </submittedName>
</protein>
<accession>A0A5J4WIX3</accession>
<sequence length="142" mass="16650">MAAKRVGSVHIIKGNMNAMQNVRILDEHVKADGLRLCGKQFIMQANNDPKHKSLLATKWLSRNRIKTVEWPSNSADMSPIEHMFHILKKNLRDRVIRSVEEFERILIEEWTYMPSSVTRRLVDSMLRRTEALWKAKGAYTRY</sequence>